<dbReference type="EMBL" id="BOMY01000044">
    <property type="protein sequence ID" value="GIF24316.1"/>
    <property type="molecule type" value="Genomic_DNA"/>
</dbReference>
<proteinExistence type="predicted"/>
<sequence>MAQWAVIIPAEQWATERLFHNEVVTVAGASGAVAPDDEVLLIADDHVVALGRAAKTEGDDLTLTYLRRQFDAPLPAEGLGGARPVEVEPEAFRRLAARLRGESTAGLPTWLVSVAMPIEAATPADAVRQFWSHVRELGPAELPTYVWPTGDELSMLAFVLGAEANQDPEEDEDE</sequence>
<gene>
    <name evidence="1" type="ORF">Ate02nite_70460</name>
</gene>
<comment type="caution">
    <text evidence="1">The sequence shown here is derived from an EMBL/GenBank/DDBJ whole genome shotgun (WGS) entry which is preliminary data.</text>
</comment>
<protein>
    <submittedName>
        <fullName evidence="1">Uncharacterized protein</fullName>
    </submittedName>
</protein>
<dbReference type="RefSeq" id="WP_203812179.1">
    <property type="nucleotide sequence ID" value="NZ_BOMY01000044.1"/>
</dbReference>
<organism evidence="1 2">
    <name type="scientific">Paractinoplanes tereljensis</name>
    <dbReference type="NCBI Taxonomy" id="571912"/>
    <lineage>
        <taxon>Bacteria</taxon>
        <taxon>Bacillati</taxon>
        <taxon>Actinomycetota</taxon>
        <taxon>Actinomycetes</taxon>
        <taxon>Micromonosporales</taxon>
        <taxon>Micromonosporaceae</taxon>
        <taxon>Paractinoplanes</taxon>
    </lineage>
</organism>
<name>A0A919NSF5_9ACTN</name>
<evidence type="ECO:0000313" key="2">
    <source>
        <dbReference type="Proteomes" id="UP000623608"/>
    </source>
</evidence>
<evidence type="ECO:0000313" key="1">
    <source>
        <dbReference type="EMBL" id="GIF24316.1"/>
    </source>
</evidence>
<dbReference type="Proteomes" id="UP000623608">
    <property type="component" value="Unassembled WGS sequence"/>
</dbReference>
<accession>A0A919NSF5</accession>
<dbReference type="AlphaFoldDB" id="A0A919NSF5"/>
<reference evidence="1" key="1">
    <citation type="submission" date="2021-01" db="EMBL/GenBank/DDBJ databases">
        <title>Whole genome shotgun sequence of Actinoplanes tereljensis NBRC 105297.</title>
        <authorList>
            <person name="Komaki H."/>
            <person name="Tamura T."/>
        </authorList>
    </citation>
    <scope>NUCLEOTIDE SEQUENCE</scope>
    <source>
        <strain evidence="1">NBRC 105297</strain>
    </source>
</reference>
<keyword evidence="2" id="KW-1185">Reference proteome</keyword>